<proteinExistence type="predicted"/>
<name>A0A370C5H3_ASPNG</name>
<reference evidence="1 2" key="1">
    <citation type="submission" date="2018-07" db="EMBL/GenBank/DDBJ databases">
        <title>Section-level genome sequencing of Aspergillus section Nigri to investigate inter- and intra-species variation.</title>
        <authorList>
            <consortium name="DOE Joint Genome Institute"/>
            <person name="Vesth T.C."/>
            <person name="Nybo J.L."/>
            <person name="Theobald S."/>
            <person name="Frisvad J.C."/>
            <person name="Larsen T.O."/>
            <person name="Nielsen K.F."/>
            <person name="Hoof J.B."/>
            <person name="Brandl J."/>
            <person name="Salamov A."/>
            <person name="Riley R."/>
            <person name="Gladden J.M."/>
            <person name="Phatale P."/>
            <person name="Nielsen M.T."/>
            <person name="Lyhne E.K."/>
            <person name="Kogle M.E."/>
            <person name="Strasser K."/>
            <person name="McDonnell E."/>
            <person name="Barry K."/>
            <person name="Clum A."/>
            <person name="Chen C."/>
            <person name="Nolan M."/>
            <person name="Sandor L."/>
            <person name="Kuo A."/>
            <person name="Lipzen A."/>
            <person name="Hainaut M."/>
            <person name="Drula E."/>
            <person name="Tsang A."/>
            <person name="Magnuson J.K."/>
            <person name="Henrissat B."/>
            <person name="Wiebenga A."/>
            <person name="Simmons B.A."/>
            <person name="Makela M.R."/>
            <person name="De vries R.P."/>
            <person name="Grigoriev I.V."/>
            <person name="Mortensen U.H."/>
            <person name="Baker S.E."/>
            <person name="Andersen M.R."/>
        </authorList>
    </citation>
    <scope>NUCLEOTIDE SEQUENCE [LARGE SCALE GENOMIC DNA]</scope>
    <source>
        <strain evidence="1 2">ATCC 13496</strain>
    </source>
</reference>
<evidence type="ECO:0008006" key="3">
    <source>
        <dbReference type="Google" id="ProtNLM"/>
    </source>
</evidence>
<evidence type="ECO:0000313" key="1">
    <source>
        <dbReference type="EMBL" id="RDH22369.1"/>
    </source>
</evidence>
<dbReference type="InterPro" id="IPR011009">
    <property type="entry name" value="Kinase-like_dom_sf"/>
</dbReference>
<dbReference type="Proteomes" id="UP000253845">
    <property type="component" value="Unassembled WGS sequence"/>
</dbReference>
<accession>A0A370C5H3</accession>
<sequence length="64" mass="7454">MAFENKLLYDDLIPSRGVEETTPFLEGNDRKTFLSFARQMLAWLPEERKTARELIDHPFLKLGG</sequence>
<dbReference type="AlphaFoldDB" id="A0A370C5H3"/>
<organism evidence="1 2">
    <name type="scientific">Aspergillus niger ATCC 13496</name>
    <dbReference type="NCBI Taxonomy" id="1353008"/>
    <lineage>
        <taxon>Eukaryota</taxon>
        <taxon>Fungi</taxon>
        <taxon>Dikarya</taxon>
        <taxon>Ascomycota</taxon>
        <taxon>Pezizomycotina</taxon>
        <taxon>Eurotiomycetes</taxon>
        <taxon>Eurotiomycetidae</taxon>
        <taxon>Eurotiales</taxon>
        <taxon>Aspergillaceae</taxon>
        <taxon>Aspergillus</taxon>
        <taxon>Aspergillus subgen. Circumdati</taxon>
    </lineage>
</organism>
<dbReference type="SUPFAM" id="SSF56112">
    <property type="entry name" value="Protein kinase-like (PK-like)"/>
    <property type="match status" value="1"/>
</dbReference>
<protein>
    <recommendedName>
        <fullName evidence="3">Protein kinase domain-containing protein</fullName>
    </recommendedName>
</protein>
<evidence type="ECO:0000313" key="2">
    <source>
        <dbReference type="Proteomes" id="UP000253845"/>
    </source>
</evidence>
<gene>
    <name evidence="1" type="ORF">M747DRAFT_13901</name>
</gene>
<dbReference type="VEuPathDB" id="FungiDB:M747DRAFT_13901"/>
<dbReference type="EMBL" id="KZ851908">
    <property type="protein sequence ID" value="RDH22369.1"/>
    <property type="molecule type" value="Genomic_DNA"/>
</dbReference>
<dbReference type="Gene3D" id="1.10.510.10">
    <property type="entry name" value="Transferase(Phosphotransferase) domain 1"/>
    <property type="match status" value="1"/>
</dbReference>